<evidence type="ECO:0000313" key="3">
    <source>
        <dbReference type="Proteomes" id="UP000305888"/>
    </source>
</evidence>
<keyword evidence="3" id="KW-1185">Reference proteome</keyword>
<reference evidence="2 3" key="1">
    <citation type="submission" date="2019-06" db="EMBL/GenBank/DDBJ databases">
        <title>Genome sequence of Rhodobacteraceae bacterium D4M1.</title>
        <authorList>
            <person name="Cao J."/>
        </authorList>
    </citation>
    <scope>NUCLEOTIDE SEQUENCE [LARGE SCALE GENOMIC DNA]</scope>
    <source>
        <strain evidence="2 3">D4M1</strain>
    </source>
</reference>
<organism evidence="2 3">
    <name type="scientific">Paroceanicella profunda</name>
    <dbReference type="NCBI Taxonomy" id="2579971"/>
    <lineage>
        <taxon>Bacteria</taxon>
        <taxon>Pseudomonadati</taxon>
        <taxon>Pseudomonadota</taxon>
        <taxon>Alphaproteobacteria</taxon>
        <taxon>Rhodobacterales</taxon>
        <taxon>Paracoccaceae</taxon>
        <taxon>Paroceanicella</taxon>
    </lineage>
</organism>
<dbReference type="Pfam" id="PF13302">
    <property type="entry name" value="Acetyltransf_3"/>
    <property type="match status" value="1"/>
</dbReference>
<dbReference type="AlphaFoldDB" id="A0A5B8FUN8"/>
<accession>A0A5B8FUN8</accession>
<proteinExistence type="predicted"/>
<dbReference type="GO" id="GO:0005737">
    <property type="term" value="C:cytoplasm"/>
    <property type="evidence" value="ECO:0007669"/>
    <property type="project" value="TreeGrafter"/>
</dbReference>
<dbReference type="InterPro" id="IPR016181">
    <property type="entry name" value="Acyl_CoA_acyltransferase"/>
</dbReference>
<dbReference type="KEGG" id="ppru:FDP22_03715"/>
<evidence type="ECO:0000313" key="2">
    <source>
        <dbReference type="EMBL" id="QDL90974.1"/>
    </source>
</evidence>
<dbReference type="GO" id="GO:0008999">
    <property type="term" value="F:protein-N-terminal-alanine acetyltransferase activity"/>
    <property type="evidence" value="ECO:0007669"/>
    <property type="project" value="TreeGrafter"/>
</dbReference>
<dbReference type="GO" id="GO:1990189">
    <property type="term" value="F:protein N-terminal-serine acetyltransferase activity"/>
    <property type="evidence" value="ECO:0007669"/>
    <property type="project" value="TreeGrafter"/>
</dbReference>
<dbReference type="InterPro" id="IPR051908">
    <property type="entry name" value="Ribosomal_N-acetyltransferase"/>
</dbReference>
<feature type="domain" description="N-acetyltransferase" evidence="1">
    <location>
        <begin position="18"/>
        <end position="153"/>
    </location>
</feature>
<keyword evidence="2" id="KW-0808">Transferase</keyword>
<name>A0A5B8FUN8_9RHOB</name>
<dbReference type="OrthoDB" id="6293260at2"/>
<sequence>MSGMTALPSIPVLETEHLRLRAPMLSDFGAYAAFRASERSRIVGGPYSEWSSFSDFSAMIGHWALRGFGRWMVADRTSDAPLGVVGPFMPYGWPEPEIAWTVFDGAEGRGVAHEAALAARSFAYQTLGWKTAISMIVAENTRSQALARRLGATPDGTFRHAEFGDFTIWRHPGPEEAPR</sequence>
<dbReference type="Gene3D" id="3.40.630.30">
    <property type="match status" value="1"/>
</dbReference>
<protein>
    <submittedName>
        <fullName evidence="2">GNAT family N-acetyltransferase</fullName>
    </submittedName>
</protein>
<dbReference type="SUPFAM" id="SSF55729">
    <property type="entry name" value="Acyl-CoA N-acyltransferases (Nat)"/>
    <property type="match status" value="1"/>
</dbReference>
<dbReference type="Proteomes" id="UP000305888">
    <property type="component" value="Chromosome"/>
</dbReference>
<dbReference type="InterPro" id="IPR000182">
    <property type="entry name" value="GNAT_dom"/>
</dbReference>
<dbReference type="PANTHER" id="PTHR43441">
    <property type="entry name" value="RIBOSOMAL-PROTEIN-SERINE ACETYLTRANSFERASE"/>
    <property type="match status" value="1"/>
</dbReference>
<evidence type="ECO:0000259" key="1">
    <source>
        <dbReference type="Pfam" id="PF13302"/>
    </source>
</evidence>
<dbReference type="EMBL" id="CP040818">
    <property type="protein sequence ID" value="QDL90974.1"/>
    <property type="molecule type" value="Genomic_DNA"/>
</dbReference>
<gene>
    <name evidence="2" type="ORF">FDP22_03715</name>
</gene>
<dbReference type="PANTHER" id="PTHR43441:SF2">
    <property type="entry name" value="FAMILY ACETYLTRANSFERASE, PUTATIVE (AFU_ORTHOLOGUE AFUA_7G00850)-RELATED"/>
    <property type="match status" value="1"/>
</dbReference>